<feature type="domain" description="Glycosyl transferase family 28 C-terminal" evidence="5">
    <location>
        <begin position="245"/>
        <end position="349"/>
    </location>
</feature>
<sequence>MDEKRAMAPWQNTATPAPVITIMHASVGSGHKAAANAVAQAIDRMRGTNNVPSNVIVEVLDVLDFGRIKFDGNKTAASFTGATRPIYDITWRYTLTGRLLWGGGSAWSRIMFPAFNDYVREKRPLALICTHITAANVAVGARMMTDIDYPIVCIPTDYEIEGLWPHKEADMFCVATEFMAETLRPRKVPEANITITGIPVRGGFEDDPFDRNAVLEQFGLPVNKKIVLVLAGASLPQPYVRFRMAIEQTLPYLRRFVDMHFVFLPGKDHEYARNLKALFSGMKLENATVLDYVSDMASLMRASNLAILKSGGLTVTECLCAHLPMLLVGKSYGQEKANTVMLTSFGASLHATTARELVLTLERIHRHPEALDALLIGANALRKPNAAEDIVRATMGQTKIKRRRHKHFLEFYWGEKPAHTR</sequence>
<evidence type="ECO:0000259" key="5">
    <source>
        <dbReference type="Pfam" id="PF04101"/>
    </source>
</evidence>
<dbReference type="AlphaFoldDB" id="A0A3E4QQB2"/>
<evidence type="ECO:0000259" key="6">
    <source>
        <dbReference type="Pfam" id="PF06925"/>
    </source>
</evidence>
<gene>
    <name evidence="7" type="ORF">DXC81_09045</name>
</gene>
<comment type="similarity">
    <text evidence="2">Belongs to the glycosyltransferase 28 family.</text>
</comment>
<dbReference type="SUPFAM" id="SSF53756">
    <property type="entry name" value="UDP-Glycosyltransferase/glycogen phosphorylase"/>
    <property type="match status" value="1"/>
</dbReference>
<dbReference type="Pfam" id="PF04101">
    <property type="entry name" value="Glyco_tran_28_C"/>
    <property type="match status" value="1"/>
</dbReference>
<dbReference type="InterPro" id="IPR050519">
    <property type="entry name" value="Glycosyltransf_28_UgtP"/>
</dbReference>
<evidence type="ECO:0000313" key="8">
    <source>
        <dbReference type="Proteomes" id="UP000260943"/>
    </source>
</evidence>
<name>A0A3E4QQB2_9ACTN</name>
<dbReference type="GO" id="GO:0016020">
    <property type="term" value="C:membrane"/>
    <property type="evidence" value="ECO:0007669"/>
    <property type="project" value="UniProtKB-SubCell"/>
</dbReference>
<comment type="subcellular location">
    <subcellularLocation>
        <location evidence="1">Membrane</location>
    </subcellularLocation>
</comment>
<dbReference type="Pfam" id="PF06925">
    <property type="entry name" value="MGDG_synth"/>
    <property type="match status" value="1"/>
</dbReference>
<evidence type="ECO:0000256" key="4">
    <source>
        <dbReference type="ARBA" id="ARBA00022679"/>
    </source>
</evidence>
<evidence type="ECO:0000256" key="2">
    <source>
        <dbReference type="ARBA" id="ARBA00006962"/>
    </source>
</evidence>
<keyword evidence="4 7" id="KW-0808">Transferase</keyword>
<dbReference type="InterPro" id="IPR009695">
    <property type="entry name" value="Diacylglyc_glucosyltr_N"/>
</dbReference>
<accession>A0A3E4QQB2</accession>
<keyword evidence="3" id="KW-0328">Glycosyltransferase</keyword>
<evidence type="ECO:0000256" key="3">
    <source>
        <dbReference type="ARBA" id="ARBA00022676"/>
    </source>
</evidence>
<proteinExistence type="inferred from homology"/>
<dbReference type="GO" id="GO:0009247">
    <property type="term" value="P:glycolipid biosynthetic process"/>
    <property type="evidence" value="ECO:0007669"/>
    <property type="project" value="InterPro"/>
</dbReference>
<feature type="domain" description="Diacylglycerol glucosyltransferase N-terminal" evidence="6">
    <location>
        <begin position="31"/>
        <end position="200"/>
    </location>
</feature>
<evidence type="ECO:0000313" key="7">
    <source>
        <dbReference type="EMBL" id="RGL08246.1"/>
    </source>
</evidence>
<organism evidence="7 8">
    <name type="scientific">Collinsella tanakaei</name>
    <dbReference type="NCBI Taxonomy" id="626935"/>
    <lineage>
        <taxon>Bacteria</taxon>
        <taxon>Bacillati</taxon>
        <taxon>Actinomycetota</taxon>
        <taxon>Coriobacteriia</taxon>
        <taxon>Coriobacteriales</taxon>
        <taxon>Coriobacteriaceae</taxon>
        <taxon>Collinsella</taxon>
    </lineage>
</organism>
<comment type="caution">
    <text evidence="7">The sequence shown here is derived from an EMBL/GenBank/DDBJ whole genome shotgun (WGS) entry which is preliminary data.</text>
</comment>
<dbReference type="EMBL" id="QSRJ01000011">
    <property type="protein sequence ID" value="RGL08246.1"/>
    <property type="molecule type" value="Genomic_DNA"/>
</dbReference>
<dbReference type="Gene3D" id="3.40.50.2000">
    <property type="entry name" value="Glycogen Phosphorylase B"/>
    <property type="match status" value="1"/>
</dbReference>
<reference evidence="7 8" key="1">
    <citation type="submission" date="2018-08" db="EMBL/GenBank/DDBJ databases">
        <title>A genome reference for cultivated species of the human gut microbiota.</title>
        <authorList>
            <person name="Zou Y."/>
            <person name="Xue W."/>
            <person name="Luo G."/>
        </authorList>
    </citation>
    <scope>NUCLEOTIDE SEQUENCE [LARGE SCALE GENOMIC DNA]</scope>
    <source>
        <strain evidence="7 8">TF08-14</strain>
    </source>
</reference>
<dbReference type="Proteomes" id="UP000260943">
    <property type="component" value="Unassembled WGS sequence"/>
</dbReference>
<dbReference type="PANTHER" id="PTHR43025:SF3">
    <property type="entry name" value="MONOGALACTOSYLDIACYLGLYCEROL SYNTHASE 1, CHLOROPLASTIC"/>
    <property type="match status" value="1"/>
</dbReference>
<dbReference type="GO" id="GO:0016758">
    <property type="term" value="F:hexosyltransferase activity"/>
    <property type="evidence" value="ECO:0007669"/>
    <property type="project" value="InterPro"/>
</dbReference>
<dbReference type="PANTHER" id="PTHR43025">
    <property type="entry name" value="MONOGALACTOSYLDIACYLGLYCEROL SYNTHASE"/>
    <property type="match status" value="1"/>
</dbReference>
<dbReference type="InterPro" id="IPR007235">
    <property type="entry name" value="Glyco_trans_28_C"/>
</dbReference>
<evidence type="ECO:0000256" key="1">
    <source>
        <dbReference type="ARBA" id="ARBA00004370"/>
    </source>
</evidence>
<protein>
    <submittedName>
        <fullName evidence="7">UDP-N-acetylglucosamine--LPS N-acetylglucosamine transferase</fullName>
    </submittedName>
</protein>